<reference evidence="3 4" key="1">
    <citation type="submission" date="2019-11" db="EMBL/GenBank/DDBJ databases">
        <title>Whole-genome sequencing of Allorhizobium vitis.</title>
        <authorList>
            <person name="Gan H.M."/>
            <person name="Savka M.A."/>
        </authorList>
    </citation>
    <scope>NUCLEOTIDE SEQUENCE [LARGE SCALE GENOMIC DNA]</scope>
    <source>
        <strain evidence="2 4">RF2/1</strain>
        <strain evidence="1 3">T1/7</strain>
    </source>
</reference>
<dbReference type="Proteomes" id="UP000179536">
    <property type="component" value="Unassembled WGS sequence"/>
</dbReference>
<dbReference type="AlphaFoldDB" id="A0ABD6HF86"/>
<gene>
    <name evidence="2" type="ORF">BBK91_023040</name>
    <name evidence="1" type="ORF">BBL17_002740</name>
</gene>
<dbReference type="EMBL" id="MBFA02000020">
    <property type="protein sequence ID" value="MUP12743.1"/>
    <property type="molecule type" value="Genomic_DNA"/>
</dbReference>
<accession>A0ABD6HF86</accession>
<name>A0ABD6HF86_AGRVI</name>
<evidence type="ECO:0000313" key="2">
    <source>
        <dbReference type="EMBL" id="MUP12743.1"/>
    </source>
</evidence>
<dbReference type="EMBL" id="MBFE02000002">
    <property type="protein sequence ID" value="MUO40718.1"/>
    <property type="molecule type" value="Genomic_DNA"/>
</dbReference>
<organism evidence="2 4">
    <name type="scientific">Agrobacterium vitis</name>
    <name type="common">Rhizobium vitis</name>
    <dbReference type="NCBI Taxonomy" id="373"/>
    <lineage>
        <taxon>Bacteria</taxon>
        <taxon>Pseudomonadati</taxon>
        <taxon>Pseudomonadota</taxon>
        <taxon>Alphaproteobacteria</taxon>
        <taxon>Hyphomicrobiales</taxon>
        <taxon>Rhizobiaceae</taxon>
        <taxon>Rhizobium/Agrobacterium group</taxon>
        <taxon>Agrobacterium</taxon>
    </lineage>
</organism>
<dbReference type="Proteomes" id="UP000179454">
    <property type="component" value="Unassembled WGS sequence"/>
</dbReference>
<sequence>MTDLKLLSLDEEDLAILSAHMQDAVFKPADVDYAAKSGVFSVAVNRFVWEKAGKGGGIFRRTKSFERRRALLTIKRVQAVRSIGISQTDKDQVMNLLAVTFTAKEHGPEGRVELVCAAGATIALDVECIEVQLADTGGAWETTSRPRHPGA</sequence>
<evidence type="ECO:0000313" key="1">
    <source>
        <dbReference type="EMBL" id="MUO40718.1"/>
    </source>
</evidence>
<proteinExistence type="predicted"/>
<protein>
    <submittedName>
        <fullName evidence="2">DUF2948 family protein</fullName>
    </submittedName>
</protein>
<dbReference type="InterPro" id="IPR021335">
    <property type="entry name" value="DUF2948"/>
</dbReference>
<evidence type="ECO:0000313" key="3">
    <source>
        <dbReference type="Proteomes" id="UP000179454"/>
    </source>
</evidence>
<dbReference type="RefSeq" id="WP_015914886.1">
    <property type="nucleotide sequence ID" value="NZ_MBFA02000020.1"/>
</dbReference>
<keyword evidence="3" id="KW-1185">Reference proteome</keyword>
<dbReference type="Pfam" id="PF11164">
    <property type="entry name" value="DUF2948"/>
    <property type="match status" value="1"/>
</dbReference>
<comment type="caution">
    <text evidence="2">The sequence shown here is derived from an EMBL/GenBank/DDBJ whole genome shotgun (WGS) entry which is preliminary data.</text>
</comment>
<evidence type="ECO:0000313" key="4">
    <source>
        <dbReference type="Proteomes" id="UP000179536"/>
    </source>
</evidence>